<sequence>MNDFTASSQPLPNKFFSDYRSDRPFKTLLYLYQNDLRYIGLSMLFYLIKHSPEWIRPLIIANIIDIISSPSTHSLSELWFNGAFLAFSILQNTPTHYLHIRFLSTATHSMEYNLRSAITRQLQYLSIGFHQQRNSGAIQNKLLRDVEAVALLTTQIFQYLPSSILTIVIAIIITAIRAPGFLIFFVGTIPVAVTLIRYFRTPIRSRNSVFRQQMETTSAYLIEMLKLIPITRAHGAEEAEIYRTEQRLKTLKQASIKLDLINALANAASWVSLRSFNLVCLLASAWLAYTGKWGITVGDVVLLTGYFDSITGSVVQILGVLPQIGKGFEALSSIGEVLECPDVEQNKGKTPVKRLKGEFCFESVCYVYPESRNQTAIVDFSLQVKPGETIAIVGPSGAGKSTLLNLIIGFLRPTSGQIKLDGKEMNSLDLRTYRQFLSVVSQETILFEGTVRENILYGKDTVSEQRLKQVVIESNADEFIQNLPHGLETQIGENGVKLSGGQRQRIAIARALIRDPRVLILDEATSSLDTVSESLIQEALDRLVQNRTTFIVAHRLSTIRKADRIVVLEKGKIIEVGNHEQLLEHQGLFAIMHALQS</sequence>
<dbReference type="Pfam" id="PF00664">
    <property type="entry name" value="ABC_membrane"/>
    <property type="match status" value="1"/>
</dbReference>
<dbReference type="GO" id="GO:0016887">
    <property type="term" value="F:ATP hydrolysis activity"/>
    <property type="evidence" value="ECO:0007669"/>
    <property type="project" value="InterPro"/>
</dbReference>
<dbReference type="Proteomes" id="UP000033607">
    <property type="component" value="Unassembled WGS sequence"/>
</dbReference>
<dbReference type="PROSITE" id="PS00211">
    <property type="entry name" value="ABC_TRANSPORTER_1"/>
    <property type="match status" value="1"/>
</dbReference>
<comment type="caution">
    <text evidence="10">The sequence shown here is derived from an EMBL/GenBank/DDBJ whole genome shotgun (WGS) entry which is preliminary data.</text>
</comment>
<evidence type="ECO:0000313" key="11">
    <source>
        <dbReference type="Proteomes" id="UP000033607"/>
    </source>
</evidence>
<evidence type="ECO:0000259" key="8">
    <source>
        <dbReference type="PROSITE" id="PS50893"/>
    </source>
</evidence>
<dbReference type="PANTHER" id="PTHR43394:SF1">
    <property type="entry name" value="ATP-BINDING CASSETTE SUB-FAMILY B MEMBER 10, MITOCHONDRIAL"/>
    <property type="match status" value="1"/>
</dbReference>
<dbReference type="Gene3D" id="1.20.1560.10">
    <property type="entry name" value="ABC transporter type 1, transmembrane domain"/>
    <property type="match status" value="1"/>
</dbReference>
<evidence type="ECO:0000256" key="7">
    <source>
        <dbReference type="SAM" id="Phobius"/>
    </source>
</evidence>
<dbReference type="InterPro" id="IPR003593">
    <property type="entry name" value="AAA+_ATPase"/>
</dbReference>
<keyword evidence="5 7" id="KW-1133">Transmembrane helix</keyword>
<keyword evidence="6 7" id="KW-0472">Membrane</keyword>
<feature type="transmembrane region" description="Helical" evidence="7">
    <location>
        <begin position="181"/>
        <end position="199"/>
    </location>
</feature>
<dbReference type="FunFam" id="3.40.50.300:FF:000218">
    <property type="entry name" value="Multidrug ABC transporter ATP-binding protein"/>
    <property type="match status" value="1"/>
</dbReference>
<dbReference type="PROSITE" id="PS50893">
    <property type="entry name" value="ABC_TRANSPORTER_2"/>
    <property type="match status" value="1"/>
</dbReference>
<feature type="domain" description="ABC transporter" evidence="8">
    <location>
        <begin position="359"/>
        <end position="595"/>
    </location>
</feature>
<dbReference type="InterPro" id="IPR039421">
    <property type="entry name" value="Type_1_exporter"/>
</dbReference>
<dbReference type="Pfam" id="PF00005">
    <property type="entry name" value="ABC_tran"/>
    <property type="match status" value="1"/>
</dbReference>
<dbReference type="Gene3D" id="3.40.50.300">
    <property type="entry name" value="P-loop containing nucleotide triphosphate hydrolases"/>
    <property type="match status" value="1"/>
</dbReference>
<dbReference type="InterPro" id="IPR027417">
    <property type="entry name" value="P-loop_NTPase"/>
</dbReference>
<dbReference type="InterPro" id="IPR003439">
    <property type="entry name" value="ABC_transporter-like_ATP-bd"/>
</dbReference>
<dbReference type="AlphaFoldDB" id="A0A0J9EXV6"/>
<dbReference type="GO" id="GO:0005886">
    <property type="term" value="C:plasma membrane"/>
    <property type="evidence" value="ECO:0007669"/>
    <property type="project" value="UniProtKB-SubCell"/>
</dbReference>
<dbReference type="OrthoDB" id="9762778at2"/>
<dbReference type="SUPFAM" id="SSF90123">
    <property type="entry name" value="ABC transporter transmembrane region"/>
    <property type="match status" value="1"/>
</dbReference>
<dbReference type="PROSITE" id="PS50929">
    <property type="entry name" value="ABC_TM1F"/>
    <property type="match status" value="1"/>
</dbReference>
<dbReference type="InterPro" id="IPR036640">
    <property type="entry name" value="ABC1_TM_sf"/>
</dbReference>
<reference evidence="10 11" key="1">
    <citation type="submission" date="2015-06" db="EMBL/GenBank/DDBJ databases">
        <title>Draft genome assembly of filamentous brackish cyanobacterium Limnoraphis robusta strain CS-951.</title>
        <authorList>
            <person name="Willis A."/>
            <person name="Parks M."/>
            <person name="Burford M.A."/>
        </authorList>
    </citation>
    <scope>NUCLEOTIDE SEQUENCE [LARGE SCALE GENOMIC DNA]</scope>
    <source>
        <strain evidence="10 11">CS-951</strain>
    </source>
</reference>
<evidence type="ECO:0000256" key="4">
    <source>
        <dbReference type="ARBA" id="ARBA00022840"/>
    </source>
</evidence>
<evidence type="ECO:0000256" key="6">
    <source>
        <dbReference type="ARBA" id="ARBA00023136"/>
    </source>
</evidence>
<comment type="subcellular location">
    <subcellularLocation>
        <location evidence="1">Cell membrane</location>
        <topology evidence="1">Multi-pass membrane protein</topology>
    </subcellularLocation>
</comment>
<organism evidence="10 11">
    <name type="scientific">Limnoraphis robusta CS-951</name>
    <dbReference type="NCBI Taxonomy" id="1637645"/>
    <lineage>
        <taxon>Bacteria</taxon>
        <taxon>Bacillati</taxon>
        <taxon>Cyanobacteriota</taxon>
        <taxon>Cyanophyceae</taxon>
        <taxon>Oscillatoriophycideae</taxon>
        <taxon>Oscillatoriales</taxon>
        <taxon>Sirenicapillariaceae</taxon>
        <taxon>Limnoraphis</taxon>
    </lineage>
</organism>
<evidence type="ECO:0000256" key="3">
    <source>
        <dbReference type="ARBA" id="ARBA00022741"/>
    </source>
</evidence>
<evidence type="ECO:0000313" key="10">
    <source>
        <dbReference type="EMBL" id="KMW70817.1"/>
    </source>
</evidence>
<dbReference type="SMART" id="SM00382">
    <property type="entry name" value="AAA"/>
    <property type="match status" value="1"/>
</dbReference>
<dbReference type="GO" id="GO:0005524">
    <property type="term" value="F:ATP binding"/>
    <property type="evidence" value="ECO:0007669"/>
    <property type="project" value="UniProtKB-KW"/>
</dbReference>
<evidence type="ECO:0000256" key="1">
    <source>
        <dbReference type="ARBA" id="ARBA00004651"/>
    </source>
</evidence>
<dbReference type="EMBL" id="LATL02000056">
    <property type="protein sequence ID" value="KMW70817.1"/>
    <property type="molecule type" value="Genomic_DNA"/>
</dbReference>
<feature type="domain" description="ABC transmembrane type-1" evidence="9">
    <location>
        <begin position="57"/>
        <end position="326"/>
    </location>
</feature>
<gene>
    <name evidence="10" type="ORF">WN50_32465</name>
</gene>
<dbReference type="CDD" id="cd07346">
    <property type="entry name" value="ABC_6TM_exporters"/>
    <property type="match status" value="1"/>
</dbReference>
<dbReference type="PANTHER" id="PTHR43394">
    <property type="entry name" value="ATP-DEPENDENT PERMEASE MDL1, MITOCHONDRIAL"/>
    <property type="match status" value="1"/>
</dbReference>
<feature type="transmembrane region" description="Helical" evidence="7">
    <location>
        <begin position="149"/>
        <end position="175"/>
    </location>
</feature>
<proteinExistence type="predicted"/>
<dbReference type="GO" id="GO:0015421">
    <property type="term" value="F:ABC-type oligopeptide transporter activity"/>
    <property type="evidence" value="ECO:0007669"/>
    <property type="project" value="TreeGrafter"/>
</dbReference>
<dbReference type="InterPro" id="IPR017871">
    <property type="entry name" value="ABC_transporter-like_CS"/>
</dbReference>
<keyword evidence="3" id="KW-0547">Nucleotide-binding</keyword>
<accession>A0A0J9EXV6</accession>
<protein>
    <submittedName>
        <fullName evidence="10">ABC transporter</fullName>
    </submittedName>
</protein>
<name>A0A0J9EXV6_9CYAN</name>
<evidence type="ECO:0000256" key="5">
    <source>
        <dbReference type="ARBA" id="ARBA00022989"/>
    </source>
</evidence>
<keyword evidence="4" id="KW-0067">ATP-binding</keyword>
<evidence type="ECO:0000256" key="2">
    <source>
        <dbReference type="ARBA" id="ARBA00022692"/>
    </source>
</evidence>
<dbReference type="InterPro" id="IPR011527">
    <property type="entry name" value="ABC1_TM_dom"/>
</dbReference>
<dbReference type="SUPFAM" id="SSF52540">
    <property type="entry name" value="P-loop containing nucleoside triphosphate hydrolases"/>
    <property type="match status" value="1"/>
</dbReference>
<evidence type="ECO:0000259" key="9">
    <source>
        <dbReference type="PROSITE" id="PS50929"/>
    </source>
</evidence>
<keyword evidence="2 7" id="KW-0812">Transmembrane</keyword>
<dbReference type="RefSeq" id="WP_046277120.1">
    <property type="nucleotide sequence ID" value="NZ_LATL02000056.1"/>
</dbReference>